<name>A0A1M7Z9A5_9BACT</name>
<gene>
    <name evidence="1" type="ORF">SAMN04488108_1304</name>
</gene>
<accession>A0A1M7Z9A5</accession>
<protein>
    <submittedName>
        <fullName evidence="1">Uncharacterized protein</fullName>
    </submittedName>
</protein>
<dbReference type="EMBL" id="FRXN01000002">
    <property type="protein sequence ID" value="SHO61382.1"/>
    <property type="molecule type" value="Genomic_DNA"/>
</dbReference>
<dbReference type="Proteomes" id="UP000184609">
    <property type="component" value="Unassembled WGS sequence"/>
</dbReference>
<organism evidence="1 2">
    <name type="scientific">Algoriphagus zhangzhouensis</name>
    <dbReference type="NCBI Taxonomy" id="1073327"/>
    <lineage>
        <taxon>Bacteria</taxon>
        <taxon>Pseudomonadati</taxon>
        <taxon>Bacteroidota</taxon>
        <taxon>Cytophagia</taxon>
        <taxon>Cytophagales</taxon>
        <taxon>Cyclobacteriaceae</taxon>
        <taxon>Algoriphagus</taxon>
    </lineage>
</organism>
<evidence type="ECO:0000313" key="2">
    <source>
        <dbReference type="Proteomes" id="UP000184609"/>
    </source>
</evidence>
<dbReference type="RefSeq" id="WP_073570979.1">
    <property type="nucleotide sequence ID" value="NZ_FRXN01000002.1"/>
</dbReference>
<keyword evidence="2" id="KW-1185">Reference proteome</keyword>
<sequence>MISRQFKILFFTFLSAIFLHSCSCDPERIASLAMRGMETMMGEGFLPSDEIRALGGFQYVSVNLNKSTTEDTESSTIFLKLQNGDPLVLGNQPEVLARKCAEIYVMDFENASDYQQITVQFIQTDPQNPDNFALQEYEFQVEDLLST</sequence>
<evidence type="ECO:0000313" key="1">
    <source>
        <dbReference type="EMBL" id="SHO61382.1"/>
    </source>
</evidence>
<dbReference type="OrthoDB" id="825810at2"/>
<reference evidence="2" key="1">
    <citation type="submission" date="2016-12" db="EMBL/GenBank/DDBJ databases">
        <authorList>
            <person name="Varghese N."/>
            <person name="Submissions S."/>
        </authorList>
    </citation>
    <scope>NUCLEOTIDE SEQUENCE [LARGE SCALE GENOMIC DNA]</scope>
    <source>
        <strain evidence="2">DSM 25035</strain>
    </source>
</reference>
<dbReference type="AlphaFoldDB" id="A0A1M7Z9A5"/>
<dbReference type="STRING" id="1073327.SAMN04488108_1304"/>
<proteinExistence type="predicted"/>